<feature type="domain" description="HAMP" evidence="7">
    <location>
        <begin position="211"/>
        <end position="264"/>
    </location>
</feature>
<evidence type="ECO:0000256" key="5">
    <source>
        <dbReference type="SAM" id="Phobius"/>
    </source>
</evidence>
<dbReference type="PANTHER" id="PTHR32089:SF112">
    <property type="entry name" value="LYSOZYME-LIKE PROTEIN-RELATED"/>
    <property type="match status" value="1"/>
</dbReference>
<comment type="similarity">
    <text evidence="2">Belongs to the methyl-accepting chemotaxis (MCP) protein family.</text>
</comment>
<keyword evidence="5" id="KW-0472">Membrane</keyword>
<dbReference type="Proteomes" id="UP000664417">
    <property type="component" value="Unassembled WGS sequence"/>
</dbReference>
<feature type="domain" description="Methyl-accepting transducer" evidence="6">
    <location>
        <begin position="325"/>
        <end position="547"/>
    </location>
</feature>
<evidence type="ECO:0000259" key="6">
    <source>
        <dbReference type="PROSITE" id="PS50111"/>
    </source>
</evidence>
<keyword evidence="4" id="KW-0175">Coiled coil</keyword>
<evidence type="ECO:0000259" key="7">
    <source>
        <dbReference type="PROSITE" id="PS50885"/>
    </source>
</evidence>
<evidence type="ECO:0000313" key="9">
    <source>
        <dbReference type="Proteomes" id="UP000664417"/>
    </source>
</evidence>
<keyword evidence="5" id="KW-1133">Transmembrane helix</keyword>
<proteinExistence type="inferred from homology"/>
<protein>
    <submittedName>
        <fullName evidence="8">HAMP domain-containing protein</fullName>
    </submittedName>
</protein>
<keyword evidence="5" id="KW-0812">Transmembrane</keyword>
<dbReference type="GO" id="GO:0007165">
    <property type="term" value="P:signal transduction"/>
    <property type="evidence" value="ECO:0007669"/>
    <property type="project" value="UniProtKB-KW"/>
</dbReference>
<dbReference type="EMBL" id="JAFREP010000022">
    <property type="protein sequence ID" value="MBO1321187.1"/>
    <property type="molecule type" value="Genomic_DNA"/>
</dbReference>
<feature type="transmembrane region" description="Helical" evidence="5">
    <location>
        <begin position="12"/>
        <end position="32"/>
    </location>
</feature>
<dbReference type="SMART" id="SM00283">
    <property type="entry name" value="MA"/>
    <property type="match status" value="1"/>
</dbReference>
<dbReference type="SUPFAM" id="SSF58104">
    <property type="entry name" value="Methyl-accepting chemotaxis protein (MCP) signaling domain"/>
    <property type="match status" value="2"/>
</dbReference>
<dbReference type="RefSeq" id="WP_207861162.1">
    <property type="nucleotide sequence ID" value="NZ_JAFREP010000022.1"/>
</dbReference>
<keyword evidence="9" id="KW-1185">Reference proteome</keyword>
<evidence type="ECO:0000256" key="3">
    <source>
        <dbReference type="PROSITE-ProRule" id="PRU00284"/>
    </source>
</evidence>
<dbReference type="CDD" id="cd06225">
    <property type="entry name" value="HAMP"/>
    <property type="match status" value="1"/>
</dbReference>
<accession>A0A8J7Q646</accession>
<comment type="caution">
    <text evidence="8">The sequence shown here is derived from an EMBL/GenBank/DDBJ whole genome shotgun (WGS) entry which is preliminary data.</text>
</comment>
<dbReference type="AlphaFoldDB" id="A0A8J7Q646"/>
<sequence>MAMNLKVQLGIYSLGIVLLTIAALLFAAYGVLRQAAIEELGLRAQHVAAVAALAIDGDLHEQVRSNDDAAGEAFTTIREQLRDIAHAMELPHPIYTLRQTNEGMQFVIMTQDETFVGSTYNAALYGVADDMATTLEQGKPKHTDLYTSTSNTYISGYGPIRNSAGAVVALVSIDLTADDVQSALMDKMTPLIWVGLVVALLACVISLGLVTYITKPVRATVAHIQNMLQTRDLTCRLPEESNDEMGQLARWFNSYNESILALIVQLNQNIAKLAQAAEQLSRQSDETNAESQELTGDANRLVTLAGTASGTLSDIAKSAKAGVNSLEEMEQAMQQIQGNMRHMDGAAQAMSGDINEVAASVEELSHTIQDIGSNINEARKVSAQAAETARETNATVNQLDTAAREIGEVVALISKITERTNLLALNASIEAARAGEAGRGFAVVANEVKELANQTAGATEDISRRINAIQSNTTTAIDAIRSINQIINIINTKTGDIAAAVEQQTQTAIEIEERMVSSAQKAHEVSQGVNESAQFSELVTEKSSKVSTAAKTDAEQAGAMYKESLVVKEIGEKVHKRAKLSNSSAERLQQEARGLSEIAQSVSELIGTFKT</sequence>
<dbReference type="PANTHER" id="PTHR32089">
    <property type="entry name" value="METHYL-ACCEPTING CHEMOTAXIS PROTEIN MCPB"/>
    <property type="match status" value="1"/>
</dbReference>
<feature type="transmembrane region" description="Helical" evidence="5">
    <location>
        <begin position="191"/>
        <end position="213"/>
    </location>
</feature>
<dbReference type="Gene3D" id="6.10.340.10">
    <property type="match status" value="1"/>
</dbReference>
<reference evidence="8" key="1">
    <citation type="submission" date="2021-03" db="EMBL/GenBank/DDBJ databases">
        <authorList>
            <person name="Wang G."/>
        </authorList>
    </citation>
    <scope>NUCLEOTIDE SEQUENCE</scope>
    <source>
        <strain evidence="8">KCTC 12899</strain>
    </source>
</reference>
<dbReference type="Gene3D" id="1.10.287.950">
    <property type="entry name" value="Methyl-accepting chemotaxis protein"/>
    <property type="match status" value="1"/>
</dbReference>
<dbReference type="PROSITE" id="PS50111">
    <property type="entry name" value="CHEMOTAXIS_TRANSDUC_2"/>
    <property type="match status" value="1"/>
</dbReference>
<dbReference type="SMART" id="SM00304">
    <property type="entry name" value="HAMP"/>
    <property type="match status" value="1"/>
</dbReference>
<evidence type="ECO:0000256" key="1">
    <source>
        <dbReference type="ARBA" id="ARBA00023224"/>
    </source>
</evidence>
<dbReference type="Pfam" id="PF00015">
    <property type="entry name" value="MCPsignal"/>
    <property type="match status" value="1"/>
</dbReference>
<dbReference type="InterPro" id="IPR003660">
    <property type="entry name" value="HAMP_dom"/>
</dbReference>
<organism evidence="8 9">
    <name type="scientific">Acanthopleuribacter pedis</name>
    <dbReference type="NCBI Taxonomy" id="442870"/>
    <lineage>
        <taxon>Bacteria</taxon>
        <taxon>Pseudomonadati</taxon>
        <taxon>Acidobacteriota</taxon>
        <taxon>Holophagae</taxon>
        <taxon>Acanthopleuribacterales</taxon>
        <taxon>Acanthopleuribacteraceae</taxon>
        <taxon>Acanthopleuribacter</taxon>
    </lineage>
</organism>
<dbReference type="PROSITE" id="PS50885">
    <property type="entry name" value="HAMP"/>
    <property type="match status" value="1"/>
</dbReference>
<dbReference type="InterPro" id="IPR004089">
    <property type="entry name" value="MCPsignal_dom"/>
</dbReference>
<dbReference type="Pfam" id="PF00672">
    <property type="entry name" value="HAMP"/>
    <property type="match status" value="1"/>
</dbReference>
<feature type="coiled-coil region" evidence="4">
    <location>
        <begin position="263"/>
        <end position="297"/>
    </location>
</feature>
<keyword evidence="1 3" id="KW-0807">Transducer</keyword>
<dbReference type="GO" id="GO:0016020">
    <property type="term" value="C:membrane"/>
    <property type="evidence" value="ECO:0007669"/>
    <property type="project" value="InterPro"/>
</dbReference>
<name>A0A8J7Q646_9BACT</name>
<evidence type="ECO:0000256" key="2">
    <source>
        <dbReference type="ARBA" id="ARBA00029447"/>
    </source>
</evidence>
<gene>
    <name evidence="8" type="ORF">J3U88_22090</name>
</gene>
<evidence type="ECO:0000313" key="8">
    <source>
        <dbReference type="EMBL" id="MBO1321187.1"/>
    </source>
</evidence>
<evidence type="ECO:0000256" key="4">
    <source>
        <dbReference type="SAM" id="Coils"/>
    </source>
</evidence>